<dbReference type="EMBL" id="KN835786">
    <property type="protein sequence ID" value="KIK34243.1"/>
    <property type="molecule type" value="Genomic_DNA"/>
</dbReference>
<proteinExistence type="predicted"/>
<feature type="region of interest" description="Disordered" evidence="1">
    <location>
        <begin position="50"/>
        <end position="134"/>
    </location>
</feature>
<keyword evidence="3" id="KW-1185">Reference proteome</keyword>
<feature type="region of interest" description="Disordered" evidence="1">
    <location>
        <begin position="1"/>
        <end position="20"/>
    </location>
</feature>
<dbReference type="HOGENOM" id="CLU_1897590_0_0_1"/>
<protein>
    <submittedName>
        <fullName evidence="2">Uncharacterized protein</fullName>
    </submittedName>
</protein>
<dbReference type="Proteomes" id="UP000054485">
    <property type="component" value="Unassembled WGS sequence"/>
</dbReference>
<evidence type="ECO:0000256" key="1">
    <source>
        <dbReference type="SAM" id="MobiDB-lite"/>
    </source>
</evidence>
<dbReference type="InParanoid" id="A0A0D0AQF2"/>
<evidence type="ECO:0000313" key="3">
    <source>
        <dbReference type="Proteomes" id="UP000054485"/>
    </source>
</evidence>
<feature type="compositionally biased region" description="Basic and acidic residues" evidence="1">
    <location>
        <begin position="117"/>
        <end position="126"/>
    </location>
</feature>
<sequence length="134" mass="15648">MLALHNQYGPTNLNRSMIEAPPNSVNIGSASLIIRTTMAPPVIYKTPAAKLQAERAKRRRYHEKSRRRDAILARRRQLRKDRKTRRDDEDHSDDDGQESMLNTCRDDEDHSDDDGQESIKIHEVHPRHSWTARR</sequence>
<name>A0A0D0AQF2_9AGAM</name>
<feature type="compositionally biased region" description="Basic residues" evidence="1">
    <location>
        <begin position="56"/>
        <end position="65"/>
    </location>
</feature>
<feature type="compositionally biased region" description="Basic residues" evidence="1">
    <location>
        <begin position="73"/>
        <end position="83"/>
    </location>
</feature>
<organism evidence="2 3">
    <name type="scientific">Suillus luteus UH-Slu-Lm8-n1</name>
    <dbReference type="NCBI Taxonomy" id="930992"/>
    <lineage>
        <taxon>Eukaryota</taxon>
        <taxon>Fungi</taxon>
        <taxon>Dikarya</taxon>
        <taxon>Basidiomycota</taxon>
        <taxon>Agaricomycotina</taxon>
        <taxon>Agaricomycetes</taxon>
        <taxon>Agaricomycetidae</taxon>
        <taxon>Boletales</taxon>
        <taxon>Suillineae</taxon>
        <taxon>Suillaceae</taxon>
        <taxon>Suillus</taxon>
    </lineage>
</organism>
<reference evidence="2 3" key="1">
    <citation type="submission" date="2014-04" db="EMBL/GenBank/DDBJ databases">
        <authorList>
            <consortium name="DOE Joint Genome Institute"/>
            <person name="Kuo A."/>
            <person name="Ruytinx J."/>
            <person name="Rineau F."/>
            <person name="Colpaert J."/>
            <person name="Kohler A."/>
            <person name="Nagy L.G."/>
            <person name="Floudas D."/>
            <person name="Copeland A."/>
            <person name="Barry K.W."/>
            <person name="Cichocki N."/>
            <person name="Veneault-Fourrey C."/>
            <person name="LaButti K."/>
            <person name="Lindquist E.A."/>
            <person name="Lipzen A."/>
            <person name="Lundell T."/>
            <person name="Morin E."/>
            <person name="Murat C."/>
            <person name="Sun H."/>
            <person name="Tunlid A."/>
            <person name="Henrissat B."/>
            <person name="Grigoriev I.V."/>
            <person name="Hibbett D.S."/>
            <person name="Martin F."/>
            <person name="Nordberg H.P."/>
            <person name="Cantor M.N."/>
            <person name="Hua S.X."/>
        </authorList>
    </citation>
    <scope>NUCLEOTIDE SEQUENCE [LARGE SCALE GENOMIC DNA]</scope>
    <source>
        <strain evidence="2 3">UH-Slu-Lm8-n1</strain>
    </source>
</reference>
<reference evidence="3" key="2">
    <citation type="submission" date="2015-01" db="EMBL/GenBank/DDBJ databases">
        <title>Evolutionary Origins and Diversification of the Mycorrhizal Mutualists.</title>
        <authorList>
            <consortium name="DOE Joint Genome Institute"/>
            <consortium name="Mycorrhizal Genomics Consortium"/>
            <person name="Kohler A."/>
            <person name="Kuo A."/>
            <person name="Nagy L.G."/>
            <person name="Floudas D."/>
            <person name="Copeland A."/>
            <person name="Barry K.W."/>
            <person name="Cichocki N."/>
            <person name="Veneault-Fourrey C."/>
            <person name="LaButti K."/>
            <person name="Lindquist E.A."/>
            <person name="Lipzen A."/>
            <person name="Lundell T."/>
            <person name="Morin E."/>
            <person name="Murat C."/>
            <person name="Riley R."/>
            <person name="Ohm R."/>
            <person name="Sun H."/>
            <person name="Tunlid A."/>
            <person name="Henrissat B."/>
            <person name="Grigoriev I.V."/>
            <person name="Hibbett D.S."/>
            <person name="Martin F."/>
        </authorList>
    </citation>
    <scope>NUCLEOTIDE SEQUENCE [LARGE SCALE GENOMIC DNA]</scope>
    <source>
        <strain evidence="3">UH-Slu-Lm8-n1</strain>
    </source>
</reference>
<gene>
    <name evidence="2" type="ORF">CY34DRAFT_110354</name>
</gene>
<dbReference type="AlphaFoldDB" id="A0A0D0AQF2"/>
<accession>A0A0D0AQF2</accession>
<evidence type="ECO:0000313" key="2">
    <source>
        <dbReference type="EMBL" id="KIK34243.1"/>
    </source>
</evidence>